<dbReference type="SUPFAM" id="SSF55154">
    <property type="entry name" value="CYTH-like phosphatases"/>
    <property type="match status" value="1"/>
</dbReference>
<dbReference type="Pfam" id="PF01928">
    <property type="entry name" value="CYTH"/>
    <property type="match status" value="1"/>
</dbReference>
<protein>
    <submittedName>
        <fullName evidence="4">Adenylate cyclase</fullName>
        <ecNumber evidence="4">4.6.1.1</ecNumber>
    </submittedName>
</protein>
<feature type="domain" description="CHAD" evidence="3">
    <location>
        <begin position="251"/>
        <end position="543"/>
    </location>
</feature>
<feature type="region of interest" description="Disordered" evidence="1">
    <location>
        <begin position="1"/>
        <end position="21"/>
    </location>
</feature>
<dbReference type="InterPro" id="IPR007899">
    <property type="entry name" value="CHAD_dom"/>
</dbReference>
<keyword evidence="4" id="KW-0456">Lyase</keyword>
<dbReference type="SMART" id="SM01118">
    <property type="entry name" value="CYTH"/>
    <property type="match status" value="1"/>
</dbReference>
<evidence type="ECO:0000259" key="2">
    <source>
        <dbReference type="PROSITE" id="PS51707"/>
    </source>
</evidence>
<gene>
    <name evidence="4" type="ORF">AVDCRST_MAG58-1687</name>
</gene>
<accession>A0A6J4QZY6</accession>
<dbReference type="SMART" id="SM00880">
    <property type="entry name" value="CHAD"/>
    <property type="match status" value="1"/>
</dbReference>
<dbReference type="EMBL" id="CADCVF010000039">
    <property type="protein sequence ID" value="CAA9457306.1"/>
    <property type="molecule type" value="Genomic_DNA"/>
</dbReference>
<dbReference type="InterPro" id="IPR038186">
    <property type="entry name" value="CHAD_dom_sf"/>
</dbReference>
<dbReference type="AlphaFoldDB" id="A0A6J4QZY6"/>
<sequence length="570" mass="63879">MTAGQGSESSRTKVPSATDHQEIEWQFDAGELESVEGWLGRQYSGSSGLIVAPESTVEITDTYYDTDDWRFYRAGYALRVRNTDGEVEATMKSLTPAEGSLRRRREISEPLEDDKPATLKGAGGPVGGRSKALVGRREMRPLFRIETRRQGFALLLDGSTDGNQEDLRIGEISLDASKIPLGDEPARLTRVEVEAGIGMAPTPDLHGFVDEMQSALELTPASTSKYETGLYAGGLNPEGNSDVGPTHIDPSMSLGEVAFAVLRRQFVEMRNHEPGTRLGENPEELHDMRVPTRRMRAAMKVFEGALPERARWLREELRWVARALGDVRDLDVQIEHLQAWKEEAGEEDSGFLDRILTIIRKRRTEARKDMLGVLDTERYERLESSFAEMLRRGPTAELEPAQMNGHERTSEPVTSAAPALVAGRYRKWRKAAKRLDEASPPEAFHDVRKKGKRLRYTLEFVSEVYGTPVQKLVEPLKELQDDLGDHQDAVVAAGYLRELGTTTGRTRVPRGVAFTMGVYSERCAREAGDLRSVVPDSKPFRTLTRGKKWKKFEKVMKGRNGADMPNKRVR</sequence>
<dbReference type="InterPro" id="IPR023577">
    <property type="entry name" value="CYTH_domain"/>
</dbReference>
<dbReference type="PROSITE" id="PS51708">
    <property type="entry name" value="CHAD"/>
    <property type="match status" value="1"/>
</dbReference>
<dbReference type="PANTHER" id="PTHR39339:SF1">
    <property type="entry name" value="CHAD DOMAIN-CONTAINING PROTEIN"/>
    <property type="match status" value="1"/>
</dbReference>
<dbReference type="Gene3D" id="1.40.20.10">
    <property type="entry name" value="CHAD domain"/>
    <property type="match status" value="1"/>
</dbReference>
<dbReference type="EC" id="4.6.1.1" evidence="4"/>
<dbReference type="Pfam" id="PF05235">
    <property type="entry name" value="CHAD"/>
    <property type="match status" value="1"/>
</dbReference>
<dbReference type="Gene3D" id="2.40.320.10">
    <property type="entry name" value="Hypothetical Protein Pfu-838710-001"/>
    <property type="match status" value="1"/>
</dbReference>
<feature type="compositionally biased region" description="Polar residues" evidence="1">
    <location>
        <begin position="1"/>
        <end position="15"/>
    </location>
</feature>
<dbReference type="PROSITE" id="PS51707">
    <property type="entry name" value="CYTH"/>
    <property type="match status" value="1"/>
</dbReference>
<reference evidence="4" key="1">
    <citation type="submission" date="2020-02" db="EMBL/GenBank/DDBJ databases">
        <authorList>
            <person name="Meier V. D."/>
        </authorList>
    </citation>
    <scope>NUCLEOTIDE SEQUENCE</scope>
    <source>
        <strain evidence="4">AVDCRST_MAG58</strain>
    </source>
</reference>
<dbReference type="GO" id="GO:0004016">
    <property type="term" value="F:adenylate cyclase activity"/>
    <property type="evidence" value="ECO:0007669"/>
    <property type="project" value="UniProtKB-EC"/>
</dbReference>
<proteinExistence type="predicted"/>
<evidence type="ECO:0000256" key="1">
    <source>
        <dbReference type="SAM" id="MobiDB-lite"/>
    </source>
</evidence>
<dbReference type="PANTHER" id="PTHR39339">
    <property type="entry name" value="SLR1444 PROTEIN"/>
    <property type="match status" value="1"/>
</dbReference>
<organism evidence="4">
    <name type="scientific">uncultured Rubrobacteraceae bacterium</name>
    <dbReference type="NCBI Taxonomy" id="349277"/>
    <lineage>
        <taxon>Bacteria</taxon>
        <taxon>Bacillati</taxon>
        <taxon>Actinomycetota</taxon>
        <taxon>Rubrobacteria</taxon>
        <taxon>Rubrobacterales</taxon>
        <taxon>Rubrobacteraceae</taxon>
        <taxon>environmental samples</taxon>
    </lineage>
</organism>
<dbReference type="InterPro" id="IPR033469">
    <property type="entry name" value="CYTH-like_dom_sf"/>
</dbReference>
<name>A0A6J4QZY6_9ACTN</name>
<feature type="domain" description="CYTH" evidence="2">
    <location>
        <begin position="20"/>
        <end position="232"/>
    </location>
</feature>
<evidence type="ECO:0000259" key="3">
    <source>
        <dbReference type="PROSITE" id="PS51708"/>
    </source>
</evidence>
<evidence type="ECO:0000313" key="4">
    <source>
        <dbReference type="EMBL" id="CAA9457306.1"/>
    </source>
</evidence>
<feature type="region of interest" description="Disordered" evidence="1">
    <location>
        <begin position="97"/>
        <end position="131"/>
    </location>
</feature>